<reference evidence="2 3" key="1">
    <citation type="submission" date="2009-09" db="EMBL/GenBank/DDBJ databases">
        <authorList>
            <person name="Weinstock G."/>
            <person name="Sodergren E."/>
            <person name="Clifton S."/>
            <person name="Fulton L."/>
            <person name="Fulton B."/>
            <person name="Courtney L."/>
            <person name="Fronick C."/>
            <person name="Harrison M."/>
            <person name="Strong C."/>
            <person name="Farmer C."/>
            <person name="Delahaunty K."/>
            <person name="Markovic C."/>
            <person name="Hall O."/>
            <person name="Minx P."/>
            <person name="Tomlinson C."/>
            <person name="Mitreva M."/>
            <person name="Nelson J."/>
            <person name="Hou S."/>
            <person name="Wollam A."/>
            <person name="Pepin K.H."/>
            <person name="Johnson M."/>
            <person name="Bhonagiri V."/>
            <person name="Nash W.E."/>
            <person name="Warren W."/>
            <person name="Chinwalla A."/>
            <person name="Mardis E.R."/>
            <person name="Wilson R.K."/>
        </authorList>
    </citation>
    <scope>NUCLEOTIDE SEQUENCE [LARGE SCALE GENOMIC DNA]</scope>
    <source>
        <strain evidence="2 3">F0254</strain>
    </source>
</reference>
<proteinExistence type="predicted"/>
<dbReference type="STRING" id="634994.GCWU000323_01886"/>
<evidence type="ECO:0000313" key="3">
    <source>
        <dbReference type="Proteomes" id="UP000006233"/>
    </source>
</evidence>
<dbReference type="EMBL" id="ACVB02000018">
    <property type="protein sequence ID" value="EEX74077.1"/>
    <property type="molecule type" value="Genomic_DNA"/>
</dbReference>
<protein>
    <submittedName>
        <fullName evidence="2">Uncharacterized protein</fullName>
    </submittedName>
</protein>
<keyword evidence="1" id="KW-0812">Transmembrane</keyword>
<keyword evidence="1" id="KW-0472">Membrane</keyword>
<feature type="transmembrane region" description="Helical" evidence="1">
    <location>
        <begin position="40"/>
        <end position="62"/>
    </location>
</feature>
<sequence>MVLRNSDLNLMLDWEENKKMKFWNFLKRALMFTLKETYSFFLKTALFILLIFIIGISTIAIFDSKNKNERKKATNTYFLMLQMSTKIKSRETSSLKKTCPIWIFCRA</sequence>
<dbReference type="AlphaFoldDB" id="C9MZ89"/>
<gene>
    <name evidence="2" type="ORF">GCWU000323_01886</name>
</gene>
<dbReference type="HOGENOM" id="CLU_2206758_0_0_0"/>
<evidence type="ECO:0000313" key="2">
    <source>
        <dbReference type="EMBL" id="EEX74077.1"/>
    </source>
</evidence>
<dbReference type="Proteomes" id="UP000006233">
    <property type="component" value="Unassembled WGS sequence"/>
</dbReference>
<keyword evidence="1" id="KW-1133">Transmembrane helix</keyword>
<organism evidence="2 3">
    <name type="scientific">Leptotrichia hofstadii F0254</name>
    <dbReference type="NCBI Taxonomy" id="634994"/>
    <lineage>
        <taxon>Bacteria</taxon>
        <taxon>Fusobacteriati</taxon>
        <taxon>Fusobacteriota</taxon>
        <taxon>Fusobacteriia</taxon>
        <taxon>Fusobacteriales</taxon>
        <taxon>Leptotrichiaceae</taxon>
        <taxon>Leptotrichia</taxon>
    </lineage>
</organism>
<accession>C9MZ89</accession>
<name>C9MZ89_9FUSO</name>
<evidence type="ECO:0000256" key="1">
    <source>
        <dbReference type="SAM" id="Phobius"/>
    </source>
</evidence>
<comment type="caution">
    <text evidence="2">The sequence shown here is derived from an EMBL/GenBank/DDBJ whole genome shotgun (WGS) entry which is preliminary data.</text>
</comment>